<name>A0A2S8B0M5_9SPHN</name>
<dbReference type="Proteomes" id="UP000238954">
    <property type="component" value="Chromosome"/>
</dbReference>
<gene>
    <name evidence="1" type="ORF">CVO77_12475</name>
</gene>
<dbReference type="InterPro" id="IPR027587">
    <property type="entry name" value="TrbK"/>
</dbReference>
<sequence>MGRAAKIAAVAVLGGVLMALAILHLSSPPAPDTSPPTRIGGDASPVASTVSERCRTLTVADTECAAAWEAKRRHFFGQKD</sequence>
<evidence type="ECO:0000313" key="2">
    <source>
        <dbReference type="Proteomes" id="UP000238954"/>
    </source>
</evidence>
<dbReference type="OrthoDB" id="9815800at2"/>
<dbReference type="EMBL" id="PHFW01000003">
    <property type="protein sequence ID" value="PQM25922.1"/>
    <property type="molecule type" value="Genomic_DNA"/>
</dbReference>
<proteinExistence type="predicted"/>
<evidence type="ECO:0000313" key="1">
    <source>
        <dbReference type="EMBL" id="PQM25922.1"/>
    </source>
</evidence>
<protein>
    <recommendedName>
        <fullName evidence="3">Conjugal transfer protein TrbK</fullName>
    </recommendedName>
</protein>
<comment type="caution">
    <text evidence="1">The sequence shown here is derived from an EMBL/GenBank/DDBJ whole genome shotgun (WGS) entry which is preliminary data.</text>
</comment>
<reference evidence="2" key="1">
    <citation type="submission" date="2017-11" db="EMBL/GenBank/DDBJ databases">
        <title>The complete genome sequence of Sphingopyxis pomeranensis sp. nov. strain WS5A3p.</title>
        <authorList>
            <person name="Kaminski M.A."/>
        </authorList>
    </citation>
    <scope>NUCLEOTIDE SEQUENCE [LARGE SCALE GENOMIC DNA]</scope>
    <source>
        <strain evidence="2">WS5A3p</strain>
    </source>
</reference>
<organism evidence="1 2">
    <name type="scientific">Sphingopyxis lindanitolerans</name>
    <dbReference type="NCBI Taxonomy" id="2054227"/>
    <lineage>
        <taxon>Bacteria</taxon>
        <taxon>Pseudomonadati</taxon>
        <taxon>Pseudomonadota</taxon>
        <taxon>Alphaproteobacteria</taxon>
        <taxon>Sphingomonadales</taxon>
        <taxon>Sphingomonadaceae</taxon>
        <taxon>Sphingopyxis</taxon>
    </lineage>
</organism>
<accession>A0A2S8B0M5</accession>
<evidence type="ECO:0008006" key="3">
    <source>
        <dbReference type="Google" id="ProtNLM"/>
    </source>
</evidence>
<dbReference type="NCBIfam" id="TIGR04360">
    <property type="entry name" value="other_trbK"/>
    <property type="match status" value="1"/>
</dbReference>
<dbReference type="AlphaFoldDB" id="A0A2S8B0M5"/>
<keyword evidence="2" id="KW-1185">Reference proteome</keyword>
<dbReference type="RefSeq" id="WP_105999344.1">
    <property type="nucleotide sequence ID" value="NZ_CM009578.1"/>
</dbReference>
<dbReference type="Pfam" id="PF20084">
    <property type="entry name" value="TrbK"/>
    <property type="match status" value="1"/>
</dbReference>